<dbReference type="STRING" id="655863.F0XE20"/>
<dbReference type="InterPro" id="IPR015883">
    <property type="entry name" value="Glyco_hydro_20_cat"/>
</dbReference>
<dbReference type="OrthoDB" id="428480at2759"/>
<dbReference type="RefSeq" id="XP_014173887.1">
    <property type="nucleotide sequence ID" value="XM_014318412.1"/>
</dbReference>
<feature type="transmembrane region" description="Helical" evidence="7">
    <location>
        <begin position="12"/>
        <end position="36"/>
    </location>
</feature>
<organism evidence="11">
    <name type="scientific">Grosmannia clavigera (strain kw1407 / UAMH 11150)</name>
    <name type="common">Blue stain fungus</name>
    <name type="synonym">Graphiocladiella clavigera</name>
    <dbReference type="NCBI Taxonomy" id="655863"/>
    <lineage>
        <taxon>Eukaryota</taxon>
        <taxon>Fungi</taxon>
        <taxon>Dikarya</taxon>
        <taxon>Ascomycota</taxon>
        <taxon>Pezizomycotina</taxon>
        <taxon>Sordariomycetes</taxon>
        <taxon>Sordariomycetidae</taxon>
        <taxon>Ophiostomatales</taxon>
        <taxon>Ophiostomataceae</taxon>
        <taxon>Leptographium</taxon>
    </lineage>
</organism>
<evidence type="ECO:0000256" key="2">
    <source>
        <dbReference type="ARBA" id="ARBA00006285"/>
    </source>
</evidence>
<keyword evidence="7" id="KW-0812">Transmembrane</keyword>
<dbReference type="GeneID" id="25974200"/>
<dbReference type="eggNOG" id="KOG2499">
    <property type="taxonomic scope" value="Eukaryota"/>
</dbReference>
<protein>
    <recommendedName>
        <fullName evidence="3">beta-N-acetylhexosaminidase</fullName>
        <ecNumber evidence="3">3.2.1.52</ecNumber>
    </recommendedName>
</protein>
<dbReference type="CDD" id="cd06564">
    <property type="entry name" value="GH20_DspB_LnbB-like"/>
    <property type="match status" value="1"/>
</dbReference>
<gene>
    <name evidence="10" type="ORF">CMQ_1333</name>
</gene>
<evidence type="ECO:0000256" key="7">
    <source>
        <dbReference type="SAM" id="Phobius"/>
    </source>
</evidence>
<dbReference type="InParanoid" id="F0XE20"/>
<comment type="catalytic activity">
    <reaction evidence="1">
        <text>Hydrolysis of terminal non-reducing N-acetyl-D-hexosamine residues in N-acetyl-beta-D-hexosaminides.</text>
        <dbReference type="EC" id="3.2.1.52"/>
    </reaction>
</comment>
<feature type="transmembrane region" description="Helical" evidence="7">
    <location>
        <begin position="42"/>
        <end position="61"/>
    </location>
</feature>
<dbReference type="GO" id="GO:0004563">
    <property type="term" value="F:beta-N-acetylhexosaminidase activity"/>
    <property type="evidence" value="ECO:0007669"/>
    <property type="project" value="UniProtKB-EC"/>
</dbReference>
<dbReference type="PANTHER" id="PTHR43678:SF1">
    <property type="entry name" value="BETA-N-ACETYLHEXOSAMINIDASE"/>
    <property type="match status" value="1"/>
</dbReference>
<dbReference type="Proteomes" id="UP000007796">
    <property type="component" value="Unassembled WGS sequence"/>
</dbReference>
<proteinExistence type="inferred from homology"/>
<keyword evidence="11" id="KW-1185">Reference proteome</keyword>
<feature type="transmembrane region" description="Helical" evidence="7">
    <location>
        <begin position="148"/>
        <end position="169"/>
    </location>
</feature>
<dbReference type="InterPro" id="IPR052764">
    <property type="entry name" value="GH20_Enzymes"/>
</dbReference>
<feature type="domain" description="Glycoside hydrolase family 20 catalytic" evidence="8">
    <location>
        <begin position="254"/>
        <end position="417"/>
    </location>
</feature>
<evidence type="ECO:0000256" key="3">
    <source>
        <dbReference type="ARBA" id="ARBA00012663"/>
    </source>
</evidence>
<dbReference type="Gene3D" id="3.30.379.10">
    <property type="entry name" value="Chitobiase/beta-hexosaminidase domain 2-like"/>
    <property type="match status" value="1"/>
</dbReference>
<keyword evidence="4 10" id="KW-0378">Hydrolase</keyword>
<dbReference type="InterPro" id="IPR017853">
    <property type="entry name" value="GH"/>
</dbReference>
<keyword evidence="7" id="KW-0472">Membrane</keyword>
<dbReference type="PANTHER" id="PTHR43678">
    <property type="entry name" value="PUTATIVE (AFU_ORTHOLOGUE AFUA_2G00640)-RELATED"/>
    <property type="match status" value="1"/>
</dbReference>
<keyword evidence="5" id="KW-0326">Glycosidase</keyword>
<evidence type="ECO:0000256" key="1">
    <source>
        <dbReference type="ARBA" id="ARBA00001231"/>
    </source>
</evidence>
<dbReference type="EC" id="3.2.1.52" evidence="3"/>
<dbReference type="SUPFAM" id="SSF55545">
    <property type="entry name" value="beta-N-acetylhexosaminidase-like domain"/>
    <property type="match status" value="1"/>
</dbReference>
<dbReference type="Pfam" id="PF02838">
    <property type="entry name" value="Glyco_hydro_20b"/>
    <property type="match status" value="1"/>
</dbReference>
<accession>F0XE20</accession>
<feature type="domain" description="Beta-hexosaminidase bacterial type N-terminal" evidence="9">
    <location>
        <begin position="192"/>
        <end position="227"/>
    </location>
</feature>
<evidence type="ECO:0000259" key="9">
    <source>
        <dbReference type="Pfam" id="PF02838"/>
    </source>
</evidence>
<evidence type="ECO:0000256" key="5">
    <source>
        <dbReference type="ARBA" id="ARBA00023295"/>
    </source>
</evidence>
<dbReference type="PRINTS" id="PR00738">
    <property type="entry name" value="GLHYDRLASE20"/>
</dbReference>
<dbReference type="SUPFAM" id="SSF51445">
    <property type="entry name" value="(Trans)glycosidases"/>
    <property type="match status" value="1"/>
</dbReference>
<dbReference type="Gene3D" id="3.20.20.80">
    <property type="entry name" value="Glycosidases"/>
    <property type="match status" value="1"/>
</dbReference>
<keyword evidence="7" id="KW-1133">Transmembrane helix</keyword>
<reference evidence="10 11" key="1">
    <citation type="journal article" date="2011" name="Proc. Natl. Acad. Sci. U.S.A.">
        <title>Genome and transcriptome analyses of the mountain pine beetle-fungal symbiont Grosmannia clavigera, a lodgepole pine pathogen.</title>
        <authorList>
            <person name="DiGuistini S."/>
            <person name="Wang Y."/>
            <person name="Liao N.Y."/>
            <person name="Taylor G."/>
            <person name="Tanguay P."/>
            <person name="Feau N."/>
            <person name="Henrissat B."/>
            <person name="Chan S.K."/>
            <person name="Hesse-Orce U."/>
            <person name="Alamouti S.M."/>
            <person name="Tsui C.K.M."/>
            <person name="Docking R.T."/>
            <person name="Levasseur A."/>
            <person name="Haridas S."/>
            <person name="Robertson G."/>
            <person name="Birol I."/>
            <person name="Holt R.A."/>
            <person name="Marra M.A."/>
            <person name="Hamelin R.C."/>
            <person name="Hirst M."/>
            <person name="Jones S.J.M."/>
            <person name="Bohlmann J."/>
            <person name="Breuil C."/>
        </authorList>
    </citation>
    <scope>NUCLEOTIDE SEQUENCE [LARGE SCALE GENOMIC DNA]</scope>
    <source>
        <strain evidence="11">kw1407 / UAMH 11150</strain>
    </source>
</reference>
<dbReference type="InterPro" id="IPR029018">
    <property type="entry name" value="Hex-like_dom2"/>
</dbReference>
<evidence type="ECO:0000313" key="10">
    <source>
        <dbReference type="EMBL" id="EFX04405.1"/>
    </source>
</evidence>
<sequence length="779" mass="86356">MMGSQLPHGIASVVAGVLFYSFINLFAVLVVIWLTWGHNERLTYVACLSYLVCLAIVASIIQQFHDALYWKDVVETQFKNLKLHPDNSQLVIANSPAGLDLGLFYIQFYVYNSASLLAMSWSIQLSQKVFGLAKSERSRRAFSQIDHFGKAFALAFPIITISCLSVKAVKKNRIGFIILADIPKGEYLDATGKQSSEAYKLITSPSGITIIGASPLGVWWGTRTILQQALLSLAESGVPSIPYGSGLDIPGWAIRGMMLDEGRHYHPPEFIIELCSYMSFFKQNTLQLHLSDNLYHNPNYTEEQSNELYARFRLWSEESAVAGLNLHANESYDRATFDTIQTKCASRGVTVIPEIEAPGHALVITQWKPELGLDTDSSQLNISHPEAIPTMKTIWETFLPWFHLKTVSIGADEYKGPEAAYNNFVNSMDGFIDNSTWTNVYQNVSVQHWYYGADNPYTDYILNNYSVVNSNDDFYVVNKWSHPGGYPNAVNLTRTFHGSPDGTYWRPNIFDQKNASDNPVLSSPYVLGSIVPLWNDYGANASVYSEAYYAWREGIPALADKQWGGNVSEANFTGLFAALQPKTPGQNLERTIPSKSDTIFNYELDGLRNSSFIPDSSPNNYTAHTTCTVGKDGSMTALAVSESRSVTTPLDSKGRNYTLSLSLRVDSLTDPTNATLLTGRDSILMLTPNITLFAGGNYFRLNATVPQGEWFRLDLVGRGNRTFAALNGGAEMQFLTIMGINGVYHHWAEIAIEAPLRKLGGSNCNWTGLFGGMSLKSTA</sequence>
<feature type="active site" description="Proton donor" evidence="6">
    <location>
        <position position="413"/>
    </location>
</feature>
<comment type="similarity">
    <text evidence="2">Belongs to the glycosyl hydrolase 20 family.</text>
</comment>
<dbReference type="Pfam" id="PF00728">
    <property type="entry name" value="Glyco_hydro_20"/>
    <property type="match status" value="1"/>
</dbReference>
<evidence type="ECO:0000256" key="4">
    <source>
        <dbReference type="ARBA" id="ARBA00022801"/>
    </source>
</evidence>
<dbReference type="InterPro" id="IPR025705">
    <property type="entry name" value="Beta_hexosaminidase_sua/sub"/>
</dbReference>
<name>F0XE20_GROCL</name>
<evidence type="ECO:0000259" key="8">
    <source>
        <dbReference type="Pfam" id="PF00728"/>
    </source>
</evidence>
<dbReference type="InterPro" id="IPR015882">
    <property type="entry name" value="HEX_bac_N"/>
</dbReference>
<evidence type="ECO:0000313" key="11">
    <source>
        <dbReference type="Proteomes" id="UP000007796"/>
    </source>
</evidence>
<dbReference type="HOGENOM" id="CLU_010969_1_1_1"/>
<evidence type="ECO:0000256" key="6">
    <source>
        <dbReference type="PIRSR" id="PIRSR625705-1"/>
    </source>
</evidence>
<dbReference type="GO" id="GO:0005975">
    <property type="term" value="P:carbohydrate metabolic process"/>
    <property type="evidence" value="ECO:0007669"/>
    <property type="project" value="InterPro"/>
</dbReference>
<dbReference type="AlphaFoldDB" id="F0XE20"/>
<dbReference type="EMBL" id="GL629765">
    <property type="protein sequence ID" value="EFX04405.1"/>
    <property type="molecule type" value="Genomic_DNA"/>
</dbReference>